<dbReference type="CDD" id="cd18079">
    <property type="entry name" value="S-AdoMet_synt"/>
    <property type="match status" value="1"/>
</dbReference>
<evidence type="ECO:0000259" key="17">
    <source>
        <dbReference type="Pfam" id="PF02773"/>
    </source>
</evidence>
<evidence type="ECO:0000256" key="10">
    <source>
        <dbReference type="ARBA" id="ARBA00022840"/>
    </source>
</evidence>
<keyword evidence="7 18" id="KW-0808">Transferase</keyword>
<keyword evidence="10" id="KW-0067">ATP-binding</keyword>
<name>A0ABT2PU30_9MOLU</name>
<feature type="domain" description="S-adenosylmethionine synthetase N-terminal" evidence="15">
    <location>
        <begin position="2"/>
        <end position="82"/>
    </location>
</feature>
<keyword evidence="9" id="KW-0547">Nucleotide-binding</keyword>
<dbReference type="PANTHER" id="PTHR11964">
    <property type="entry name" value="S-ADENOSYLMETHIONINE SYNTHETASE"/>
    <property type="match status" value="1"/>
</dbReference>
<evidence type="ECO:0000256" key="13">
    <source>
        <dbReference type="NCBIfam" id="TIGR01034"/>
    </source>
</evidence>
<evidence type="ECO:0000256" key="12">
    <source>
        <dbReference type="ARBA" id="ARBA00022958"/>
    </source>
</evidence>
<evidence type="ECO:0000256" key="8">
    <source>
        <dbReference type="ARBA" id="ARBA00022723"/>
    </source>
</evidence>
<evidence type="ECO:0000256" key="1">
    <source>
        <dbReference type="ARBA" id="ARBA00001946"/>
    </source>
</evidence>
<dbReference type="GO" id="GO:0004478">
    <property type="term" value="F:methionine adenosyltransferase activity"/>
    <property type="evidence" value="ECO:0007669"/>
    <property type="project" value="UniProtKB-EC"/>
</dbReference>
<feature type="domain" description="S-adenosylmethionine synthetase C-terminal" evidence="17">
    <location>
        <begin position="221"/>
        <end position="357"/>
    </location>
</feature>
<comment type="pathway">
    <text evidence="3">Amino-acid biosynthesis; S-adenosyl-L-methionine biosynthesis; S-adenosyl-L-methionine from L-methionine: step 1/1.</text>
</comment>
<dbReference type="SUPFAM" id="SSF55973">
    <property type="entry name" value="S-adenosylmethionine synthetase"/>
    <property type="match status" value="3"/>
</dbReference>
<comment type="similarity">
    <text evidence="4 14">Belongs to the AdoMet synthase family.</text>
</comment>
<keyword evidence="12" id="KW-0630">Potassium</keyword>
<dbReference type="InterPro" id="IPR002133">
    <property type="entry name" value="S-AdoMet_synthetase"/>
</dbReference>
<keyword evidence="6" id="KW-0554">One-carbon metabolism</keyword>
<comment type="cofactor">
    <cofactor evidence="1">
        <name>Mg(2+)</name>
        <dbReference type="ChEBI" id="CHEBI:18420"/>
    </cofactor>
</comment>
<dbReference type="EC" id="2.5.1.6" evidence="5 13"/>
<accession>A0ABT2PU30</accession>
<evidence type="ECO:0000256" key="2">
    <source>
        <dbReference type="ARBA" id="ARBA00001958"/>
    </source>
</evidence>
<reference evidence="19" key="1">
    <citation type="submission" date="2023-07" db="EMBL/GenBank/DDBJ databases">
        <title>Novel Mycoplasma species identified in domestic and wild animals.</title>
        <authorList>
            <person name="Volokhov D.V."/>
            <person name="Furtak V.A."/>
            <person name="Zagorodnyaya T.A."/>
        </authorList>
    </citation>
    <scope>NUCLEOTIDE SEQUENCE [LARGE SCALE GENOMIC DNA]</scope>
    <source>
        <strain evidence="19">92-19</strain>
    </source>
</reference>
<dbReference type="Proteomes" id="UP001209076">
    <property type="component" value="Unassembled WGS sequence"/>
</dbReference>
<dbReference type="InterPro" id="IPR022631">
    <property type="entry name" value="ADOMET_SYNTHASE_CS"/>
</dbReference>
<evidence type="ECO:0000256" key="14">
    <source>
        <dbReference type="RuleBase" id="RU004462"/>
    </source>
</evidence>
<evidence type="ECO:0000256" key="3">
    <source>
        <dbReference type="ARBA" id="ARBA00005224"/>
    </source>
</evidence>
<dbReference type="Pfam" id="PF02772">
    <property type="entry name" value="S-AdoMet_synt_M"/>
    <property type="match status" value="1"/>
</dbReference>
<evidence type="ECO:0000256" key="7">
    <source>
        <dbReference type="ARBA" id="ARBA00022679"/>
    </source>
</evidence>
<dbReference type="Gene3D" id="3.30.300.10">
    <property type="match status" value="3"/>
</dbReference>
<proteinExistence type="inferred from homology"/>
<dbReference type="NCBIfam" id="TIGR01034">
    <property type="entry name" value="metK"/>
    <property type="match status" value="1"/>
</dbReference>
<dbReference type="Pfam" id="PF02773">
    <property type="entry name" value="S-AdoMet_synt_C"/>
    <property type="match status" value="1"/>
</dbReference>
<evidence type="ECO:0000256" key="4">
    <source>
        <dbReference type="ARBA" id="ARBA00009685"/>
    </source>
</evidence>
<evidence type="ECO:0000256" key="6">
    <source>
        <dbReference type="ARBA" id="ARBA00022563"/>
    </source>
</evidence>
<dbReference type="InterPro" id="IPR022628">
    <property type="entry name" value="S-AdoMet_synt_N"/>
</dbReference>
<organism evidence="18 19">
    <name type="scientific">Paracholeplasma vituli</name>
    <dbReference type="NCBI Taxonomy" id="69473"/>
    <lineage>
        <taxon>Bacteria</taxon>
        <taxon>Bacillati</taxon>
        <taxon>Mycoplasmatota</taxon>
        <taxon>Mollicutes</taxon>
        <taxon>Acholeplasmatales</taxon>
        <taxon>Acholeplasmataceae</taxon>
        <taxon>Paracholeplasma</taxon>
    </lineage>
</organism>
<dbReference type="EMBL" id="JAOEGN010000003">
    <property type="protein sequence ID" value="MCU0104427.1"/>
    <property type="molecule type" value="Genomic_DNA"/>
</dbReference>
<keyword evidence="11" id="KW-0460">Magnesium</keyword>
<feature type="domain" description="S-adenosylmethionine synthetase central" evidence="16">
    <location>
        <begin position="100"/>
        <end position="218"/>
    </location>
</feature>
<evidence type="ECO:0000313" key="18">
    <source>
        <dbReference type="EMBL" id="MCU0104427.1"/>
    </source>
</evidence>
<gene>
    <name evidence="18" type="primary">metK</name>
    <name evidence="18" type="ORF">N7603_02000</name>
</gene>
<evidence type="ECO:0000313" key="19">
    <source>
        <dbReference type="Proteomes" id="UP001209076"/>
    </source>
</evidence>
<dbReference type="PROSITE" id="PS00376">
    <property type="entry name" value="ADOMET_SYNTHASE_1"/>
    <property type="match status" value="1"/>
</dbReference>
<evidence type="ECO:0000256" key="5">
    <source>
        <dbReference type="ARBA" id="ARBA00012828"/>
    </source>
</evidence>
<keyword evidence="19" id="KW-1185">Reference proteome</keyword>
<dbReference type="Pfam" id="PF00438">
    <property type="entry name" value="S-AdoMet_synt_N"/>
    <property type="match status" value="1"/>
</dbReference>
<dbReference type="InterPro" id="IPR022630">
    <property type="entry name" value="S-AdoMet_synt_C"/>
</dbReference>
<keyword evidence="8" id="KW-0479">Metal-binding</keyword>
<evidence type="ECO:0000259" key="15">
    <source>
        <dbReference type="Pfam" id="PF00438"/>
    </source>
</evidence>
<dbReference type="RefSeq" id="WP_262095660.1">
    <property type="nucleotide sequence ID" value="NZ_JAOEGN010000003.1"/>
</dbReference>
<dbReference type="InterPro" id="IPR022636">
    <property type="entry name" value="S-AdoMet_synthetase_sfam"/>
</dbReference>
<sequence>MIKTSESVFKGHPDKICDQVADYILTKLLNQDKHTRAGIECLIKDDLFVIAGEVSTQAIIDYTKTAKDCLDLIGLNSNEFHILEKISVQSSDIALGVDKGGAGDQGIMYGYAEKGTEELMPLPIVLSRKLARKLDNLTKEFSTILSTFFGIDGKCQVSVDYDKEVPKKVTIVVVSIQTKPGIPRRIYEPLVLSCVYEVIPKRLITNDTRVLINPTGEFVKGGSYADSGLTGRKLQCDSYGGLALHGGGAWSGKDLSKVDRSASYYARYIAKNIVAANLAEKCEIGIAYAIGIDKPVSVSINTFGSSVYDEETLLRLIHNVFDFRPSSITREIGVFDFFELASYGHVGVLIDTLPWERLDKVDILKELANDY</sequence>
<dbReference type="InterPro" id="IPR022629">
    <property type="entry name" value="S-AdoMet_synt_central"/>
</dbReference>
<evidence type="ECO:0000256" key="9">
    <source>
        <dbReference type="ARBA" id="ARBA00022741"/>
    </source>
</evidence>
<evidence type="ECO:0000256" key="11">
    <source>
        <dbReference type="ARBA" id="ARBA00022842"/>
    </source>
</evidence>
<comment type="caution">
    <text evidence="18">The sequence shown here is derived from an EMBL/GenBank/DDBJ whole genome shotgun (WGS) entry which is preliminary data.</text>
</comment>
<evidence type="ECO:0000259" key="16">
    <source>
        <dbReference type="Pfam" id="PF02772"/>
    </source>
</evidence>
<comment type="cofactor">
    <cofactor evidence="2">
        <name>K(+)</name>
        <dbReference type="ChEBI" id="CHEBI:29103"/>
    </cofactor>
</comment>
<dbReference type="PIRSF" id="PIRSF000497">
    <property type="entry name" value="MAT"/>
    <property type="match status" value="1"/>
</dbReference>
<protein>
    <recommendedName>
        <fullName evidence="5 13">Methionine adenosyltransferase</fullName>
        <ecNumber evidence="5 13">2.5.1.6</ecNumber>
    </recommendedName>
</protein>